<dbReference type="Proteomes" id="UP000053237">
    <property type="component" value="Unassembled WGS sequence"/>
</dbReference>
<dbReference type="AlphaFoldDB" id="A0A024G712"/>
<dbReference type="PROSITE" id="PS51746">
    <property type="entry name" value="PPM_2"/>
    <property type="match status" value="1"/>
</dbReference>
<proteinExistence type="predicted"/>
<evidence type="ECO:0000313" key="3">
    <source>
        <dbReference type="Proteomes" id="UP000053237"/>
    </source>
</evidence>
<keyword evidence="3" id="KW-1185">Reference proteome</keyword>
<dbReference type="InterPro" id="IPR036457">
    <property type="entry name" value="PPM-type-like_dom_sf"/>
</dbReference>
<reference evidence="2 3" key="1">
    <citation type="submission" date="2012-05" db="EMBL/GenBank/DDBJ databases">
        <title>Recombination and specialization in a pathogen metapopulation.</title>
        <authorList>
            <person name="Gardiner A."/>
            <person name="Kemen E."/>
            <person name="Schultz-Larsen T."/>
            <person name="MacLean D."/>
            <person name="Van Oosterhout C."/>
            <person name="Jones J.D.G."/>
        </authorList>
    </citation>
    <scope>NUCLEOTIDE SEQUENCE [LARGE SCALE GENOMIC DNA]</scope>
    <source>
        <strain evidence="2 3">Ac Nc2</strain>
    </source>
</reference>
<dbReference type="Pfam" id="PF00481">
    <property type="entry name" value="PP2C"/>
    <property type="match status" value="1"/>
</dbReference>
<dbReference type="OrthoDB" id="10264738at2759"/>
<dbReference type="GO" id="GO:0004722">
    <property type="term" value="F:protein serine/threonine phosphatase activity"/>
    <property type="evidence" value="ECO:0007669"/>
    <property type="project" value="InterPro"/>
</dbReference>
<name>A0A024G712_9STRA</name>
<dbReference type="InterPro" id="IPR001932">
    <property type="entry name" value="PPM-type_phosphatase-like_dom"/>
</dbReference>
<dbReference type="STRING" id="65357.A0A024G712"/>
<organism evidence="2 3">
    <name type="scientific">Albugo candida</name>
    <dbReference type="NCBI Taxonomy" id="65357"/>
    <lineage>
        <taxon>Eukaryota</taxon>
        <taxon>Sar</taxon>
        <taxon>Stramenopiles</taxon>
        <taxon>Oomycota</taxon>
        <taxon>Peronosporomycetes</taxon>
        <taxon>Albuginales</taxon>
        <taxon>Albuginaceae</taxon>
        <taxon>Albugo</taxon>
    </lineage>
</organism>
<evidence type="ECO:0000259" key="1">
    <source>
        <dbReference type="PROSITE" id="PS51746"/>
    </source>
</evidence>
<dbReference type="SMART" id="SM00332">
    <property type="entry name" value="PP2Cc"/>
    <property type="match status" value="1"/>
</dbReference>
<dbReference type="CDD" id="cd00143">
    <property type="entry name" value="PP2Cc"/>
    <property type="match status" value="1"/>
</dbReference>
<dbReference type="Gene3D" id="3.60.40.10">
    <property type="entry name" value="PPM-type phosphatase domain"/>
    <property type="match status" value="1"/>
</dbReference>
<evidence type="ECO:0000313" key="2">
    <source>
        <dbReference type="EMBL" id="CCI42538.1"/>
    </source>
</evidence>
<dbReference type="PANTHER" id="PTHR47992">
    <property type="entry name" value="PROTEIN PHOSPHATASE"/>
    <property type="match status" value="1"/>
</dbReference>
<dbReference type="InParanoid" id="A0A024G712"/>
<dbReference type="EMBL" id="CAIX01000035">
    <property type="protein sequence ID" value="CCI42538.1"/>
    <property type="molecule type" value="Genomic_DNA"/>
</dbReference>
<dbReference type="SUPFAM" id="SSF81606">
    <property type="entry name" value="PP2C-like"/>
    <property type="match status" value="1"/>
</dbReference>
<dbReference type="InterPro" id="IPR015655">
    <property type="entry name" value="PP2C"/>
</dbReference>
<feature type="domain" description="PPM-type phosphatase" evidence="1">
    <location>
        <begin position="99"/>
        <end position="378"/>
    </location>
</feature>
<sequence>MLSETLRASDSIKVRKESILFDSQNPLKIVLESKSTVLTTKAIASFKPADDLVVVKTAFEGQIKPIETVADTQASVMEQTTQSPTICSTVRDQITNASSCGFATHCGQRYTQEDTYFVGQVCYQRSTLNGVFRTDFPGCFGVFDGHGGTRASNFCANFAFRKFGRKVKESGASVEEVLYDAIYALDDDFCAITRRSQAQRQGRVKEEGSTCLLAVIRDNIVHIANVGDSRAIICTHKGKYISLSRDHKPQNGEERVKIEARGGTVTGYPSCFYSIWPINKLIDVPRVNGLLSMSRSIGDVGLKPWITCEPDITTHVLSAKTDKFLILATDGLWDVLSSRKVANIAYCYDDPQDVADALILEALRRKTHDNVTVLVVDLASFF</sequence>
<comment type="caution">
    <text evidence="2">The sequence shown here is derived from an EMBL/GenBank/DDBJ whole genome shotgun (WGS) entry which is preliminary data.</text>
</comment>
<dbReference type="SMART" id="SM00331">
    <property type="entry name" value="PP2C_SIG"/>
    <property type="match status" value="1"/>
</dbReference>
<gene>
    <name evidence="2" type="ORF">BN9_033220</name>
</gene>
<protein>
    <recommendedName>
        <fullName evidence="1">PPM-type phosphatase domain-containing protein</fullName>
    </recommendedName>
</protein>
<accession>A0A024G712</accession>